<accession>A0A8S5SV52</accession>
<organism evidence="1">
    <name type="scientific">Siphoviridae sp. ctHOG1</name>
    <dbReference type="NCBI Taxonomy" id="2827829"/>
    <lineage>
        <taxon>Viruses</taxon>
        <taxon>Duplodnaviria</taxon>
        <taxon>Heunggongvirae</taxon>
        <taxon>Uroviricota</taxon>
        <taxon>Caudoviricetes</taxon>
    </lineage>
</organism>
<sequence length="202" mass="24100">METIEAINLNKLRDEAYQNAVEHGWHDEDLSDEHFLCLVISELMEAVQAERKGKRADVAKFNEWQGNNIPFSEETRVRRFQEDFEAYIKDSVEDELSDVCIRMLDLAGLLGVSFLGVKFPLKIRDEIYKYKSQKTFTEWCYDLTRFIGNYNPWHITTLEFFVNILQEVFIMSKIKGFDLLWHIEQKMKYNRTRPRMHGNNKF</sequence>
<reference evidence="1" key="1">
    <citation type="journal article" date="2021" name="Proc. Natl. Acad. Sci. U.S.A.">
        <title>A Catalog of Tens of Thousands of Viruses from Human Metagenomes Reveals Hidden Associations with Chronic Diseases.</title>
        <authorList>
            <person name="Tisza M.J."/>
            <person name="Buck C.B."/>
        </authorList>
    </citation>
    <scope>NUCLEOTIDE SEQUENCE</scope>
    <source>
        <strain evidence="1">CtHOG1</strain>
    </source>
</reference>
<dbReference type="EMBL" id="BK032683">
    <property type="protein sequence ID" value="DAF54925.1"/>
    <property type="molecule type" value="Genomic_DNA"/>
</dbReference>
<proteinExistence type="predicted"/>
<evidence type="ECO:0000313" key="1">
    <source>
        <dbReference type="EMBL" id="DAF54925.1"/>
    </source>
</evidence>
<dbReference type="Gene3D" id="1.10.287.1080">
    <property type="entry name" value="MazG-like"/>
    <property type="match status" value="1"/>
</dbReference>
<name>A0A8S5SV52_9CAUD</name>
<protein>
    <submittedName>
        <fullName evidence="1">NTP-PPase-like protein</fullName>
    </submittedName>
</protein>